<keyword evidence="3" id="KW-0012">Acyltransferase</keyword>
<keyword evidence="3" id="KW-0808">Transferase</keyword>
<dbReference type="EMBL" id="JADFFM010000001">
    <property type="protein sequence ID" value="MBE9666864.1"/>
    <property type="molecule type" value="Genomic_DNA"/>
</dbReference>
<feature type="transmembrane region" description="Helical" evidence="1">
    <location>
        <begin position="308"/>
        <end position="331"/>
    </location>
</feature>
<gene>
    <name evidence="3" type="ORF">IRJ18_10870</name>
</gene>
<dbReference type="PANTHER" id="PTHR23028">
    <property type="entry name" value="ACETYLTRANSFERASE"/>
    <property type="match status" value="1"/>
</dbReference>
<keyword evidence="4" id="KW-1185">Reference proteome</keyword>
<keyword evidence="1" id="KW-0812">Transmembrane</keyword>
<dbReference type="Proteomes" id="UP000632774">
    <property type="component" value="Unassembled WGS sequence"/>
</dbReference>
<reference evidence="3 4" key="1">
    <citation type="submission" date="2020-10" db="EMBL/GenBank/DDBJ databases">
        <title>Mucilaginibacter mali sp. nov., isolated from rhizosphere soil of apple orchard.</title>
        <authorList>
            <person name="Lee J.-S."/>
            <person name="Kim H.S."/>
            <person name="Kim J.-S."/>
        </authorList>
    </citation>
    <scope>NUCLEOTIDE SEQUENCE [LARGE SCALE GENOMIC DNA]</scope>
    <source>
        <strain evidence="3 4">KCTC 23157</strain>
    </source>
</reference>
<proteinExistence type="predicted"/>
<dbReference type="InterPro" id="IPR002656">
    <property type="entry name" value="Acyl_transf_3_dom"/>
</dbReference>
<dbReference type="InterPro" id="IPR050879">
    <property type="entry name" value="Acyltransferase_3"/>
</dbReference>
<feature type="transmembrane region" description="Helical" evidence="1">
    <location>
        <begin position="337"/>
        <end position="355"/>
    </location>
</feature>
<evidence type="ECO:0000313" key="4">
    <source>
        <dbReference type="Proteomes" id="UP000632774"/>
    </source>
</evidence>
<dbReference type="Pfam" id="PF01757">
    <property type="entry name" value="Acyl_transf_3"/>
    <property type="match status" value="1"/>
</dbReference>
<feature type="domain" description="Acyltransferase 3" evidence="2">
    <location>
        <begin position="10"/>
        <end position="348"/>
    </location>
</feature>
<organism evidence="3 4">
    <name type="scientific">Mucilaginibacter boryungensis</name>
    <dbReference type="NCBI Taxonomy" id="768480"/>
    <lineage>
        <taxon>Bacteria</taxon>
        <taxon>Pseudomonadati</taxon>
        <taxon>Bacteroidota</taxon>
        <taxon>Sphingobacteriia</taxon>
        <taxon>Sphingobacteriales</taxon>
        <taxon>Sphingobacteriaceae</taxon>
        <taxon>Mucilaginibacter</taxon>
    </lineage>
</organism>
<accession>A0ABR9XIF4</accession>
<evidence type="ECO:0000259" key="2">
    <source>
        <dbReference type="Pfam" id="PF01757"/>
    </source>
</evidence>
<name>A0ABR9XIF4_9SPHI</name>
<feature type="transmembrane region" description="Helical" evidence="1">
    <location>
        <begin position="205"/>
        <end position="224"/>
    </location>
</feature>
<feature type="transmembrane region" description="Helical" evidence="1">
    <location>
        <begin position="170"/>
        <end position="189"/>
    </location>
</feature>
<protein>
    <submittedName>
        <fullName evidence="3">Acyltransferase</fullName>
    </submittedName>
</protein>
<evidence type="ECO:0000313" key="3">
    <source>
        <dbReference type="EMBL" id="MBE9666864.1"/>
    </source>
</evidence>
<evidence type="ECO:0000256" key="1">
    <source>
        <dbReference type="SAM" id="Phobius"/>
    </source>
</evidence>
<keyword evidence="1" id="KW-1133">Transmembrane helix</keyword>
<dbReference type="GO" id="GO:0016746">
    <property type="term" value="F:acyltransferase activity"/>
    <property type="evidence" value="ECO:0007669"/>
    <property type="project" value="UniProtKB-KW"/>
</dbReference>
<feature type="transmembrane region" description="Helical" evidence="1">
    <location>
        <begin position="85"/>
        <end position="107"/>
    </location>
</feature>
<dbReference type="PANTHER" id="PTHR23028:SF53">
    <property type="entry name" value="ACYL_TRANSF_3 DOMAIN-CONTAINING PROTEIN"/>
    <property type="match status" value="1"/>
</dbReference>
<feature type="transmembrane region" description="Helical" evidence="1">
    <location>
        <begin position="266"/>
        <end position="288"/>
    </location>
</feature>
<comment type="caution">
    <text evidence="3">The sequence shown here is derived from an EMBL/GenBank/DDBJ whole genome shotgun (WGS) entry which is preliminary data.</text>
</comment>
<keyword evidence="1" id="KW-0472">Membrane</keyword>
<dbReference type="RefSeq" id="WP_194106205.1">
    <property type="nucleotide sequence ID" value="NZ_JADFFM010000001.1"/>
</dbReference>
<feature type="transmembrane region" description="Helical" evidence="1">
    <location>
        <begin position="236"/>
        <end position="254"/>
    </location>
</feature>
<sequence>MTDKHKRVFGLDVFRATAIILVLMSHTISLIGTKVIMDIFYVVGVIGVELFFVLSGFLIGIILIKLYHTAPVISFESIKVFWIRRWFRTLPNYYLMLIVYIFMFSYLNHKNILTKFDTLLYFGFLQNFFSEIKESFFGVSWSLSIEEWFYIFFPALLFGSQRFFKNKQKAIFTLIIIFIAFPFLTRTYFEFFGRNIGWDTGYRKIVPLRLDGIAMGVLAAYFKYYYDQQFNKYKNLFFSIGLVFLLLLIVFFYYATCVHSTVSMNIIKATVFFTLFSLSIALLIPFIYKLNDSNLNKIFLLIIRNISIISYSMYLLHPIIIIFVLHFFIIYNVICKILLMWILTLISGYIQYCFFEQKITRLREFYSKSSTNIIIN</sequence>
<feature type="transmembrane region" description="Helical" evidence="1">
    <location>
        <begin position="12"/>
        <end position="33"/>
    </location>
</feature>
<feature type="transmembrane region" description="Helical" evidence="1">
    <location>
        <begin position="39"/>
        <end position="64"/>
    </location>
</feature>
<feature type="transmembrane region" description="Helical" evidence="1">
    <location>
        <begin position="136"/>
        <end position="158"/>
    </location>
</feature>